<reference evidence="6" key="1">
    <citation type="journal article" date="2021" name="Environ. Microbiol.">
        <title>Genomic characterization of three novel Desulfobacterota classes expand the metabolic and phylogenetic diversity of the phylum.</title>
        <authorList>
            <person name="Murphy C.L."/>
            <person name="Biggerstaff J."/>
            <person name="Eichhorn A."/>
            <person name="Ewing E."/>
            <person name="Shahan R."/>
            <person name="Soriano D."/>
            <person name="Stewart S."/>
            <person name="VanMol K."/>
            <person name="Walker R."/>
            <person name="Walters P."/>
            <person name="Elshahed M.S."/>
            <person name="Youssef N.H."/>
        </authorList>
    </citation>
    <scope>NUCLEOTIDE SEQUENCE</scope>
    <source>
        <strain evidence="6">Zod_Metabat.24</strain>
    </source>
</reference>
<protein>
    <submittedName>
        <fullName evidence="6">Metal ABC transporter ATP-binding protein</fullName>
    </submittedName>
</protein>
<dbReference type="PROSITE" id="PS00211">
    <property type="entry name" value="ABC_TRANSPORTER_1"/>
    <property type="match status" value="1"/>
</dbReference>
<sequence length="262" mass="29394">MERKTNSDKVLEVSNLSYSYNHETILEGIDFSLVGGDYLWVIGPNGSGKTTLMKTILGILNAGSGSVKLFGEDIGKFEDWERIAYVPQKLLFFDPYFPATAREVASMRLMVLGGRERRRDGFGRSKNERIGEAFEKLGISYLMNRRIGEISGGQLQRVILARALIANSDIIFLDEPTSAVEPRVREDFFNIIDELNEGGATIVLINHDISGMGINNNKILFINRKQLFFGEGSEFCMSEEMSGYFGSSQHVICHQHFEEASD</sequence>
<dbReference type="GO" id="GO:0016887">
    <property type="term" value="F:ATP hydrolysis activity"/>
    <property type="evidence" value="ECO:0007669"/>
    <property type="project" value="InterPro"/>
</dbReference>
<evidence type="ECO:0000313" key="7">
    <source>
        <dbReference type="Proteomes" id="UP000809273"/>
    </source>
</evidence>
<organism evidence="6 7">
    <name type="scientific">Candidatus Zymogenus saltonus</name>
    <dbReference type="NCBI Taxonomy" id="2844893"/>
    <lineage>
        <taxon>Bacteria</taxon>
        <taxon>Deltaproteobacteria</taxon>
        <taxon>Candidatus Zymogenia</taxon>
        <taxon>Candidatus Zymogeniales</taxon>
        <taxon>Candidatus Zymogenaceae</taxon>
        <taxon>Candidatus Zymogenus</taxon>
    </lineage>
</organism>
<dbReference type="PANTHER" id="PTHR42734:SF17">
    <property type="entry name" value="METAL TRANSPORT SYSTEM ATP-BINDING PROTEIN TM_0124-RELATED"/>
    <property type="match status" value="1"/>
</dbReference>
<dbReference type="SUPFAM" id="SSF52540">
    <property type="entry name" value="P-loop containing nucleoside triphosphate hydrolases"/>
    <property type="match status" value="1"/>
</dbReference>
<evidence type="ECO:0000256" key="1">
    <source>
        <dbReference type="ARBA" id="ARBA00005417"/>
    </source>
</evidence>
<evidence type="ECO:0000256" key="2">
    <source>
        <dbReference type="ARBA" id="ARBA00022448"/>
    </source>
</evidence>
<feature type="domain" description="ABC transporter" evidence="5">
    <location>
        <begin position="11"/>
        <end position="249"/>
    </location>
</feature>
<name>A0A9D8KH56_9DELT</name>
<dbReference type="AlphaFoldDB" id="A0A9D8KH56"/>
<dbReference type="Proteomes" id="UP000809273">
    <property type="component" value="Unassembled WGS sequence"/>
</dbReference>
<accession>A0A9D8KH56</accession>
<keyword evidence="3" id="KW-0547">Nucleotide-binding</keyword>
<dbReference type="Pfam" id="PF00005">
    <property type="entry name" value="ABC_tran"/>
    <property type="match status" value="1"/>
</dbReference>
<dbReference type="InterPro" id="IPR027417">
    <property type="entry name" value="P-loop_NTPase"/>
</dbReference>
<dbReference type="InterPro" id="IPR003593">
    <property type="entry name" value="AAA+_ATPase"/>
</dbReference>
<dbReference type="Gene3D" id="3.40.50.300">
    <property type="entry name" value="P-loop containing nucleotide triphosphate hydrolases"/>
    <property type="match status" value="1"/>
</dbReference>
<evidence type="ECO:0000313" key="6">
    <source>
        <dbReference type="EMBL" id="MBN1574686.1"/>
    </source>
</evidence>
<keyword evidence="4 6" id="KW-0067">ATP-binding</keyword>
<dbReference type="InterPro" id="IPR017871">
    <property type="entry name" value="ABC_transporter-like_CS"/>
</dbReference>
<evidence type="ECO:0000256" key="3">
    <source>
        <dbReference type="ARBA" id="ARBA00022741"/>
    </source>
</evidence>
<comment type="caution">
    <text evidence="6">The sequence shown here is derived from an EMBL/GenBank/DDBJ whole genome shotgun (WGS) entry which is preliminary data.</text>
</comment>
<dbReference type="GO" id="GO:0005524">
    <property type="term" value="F:ATP binding"/>
    <property type="evidence" value="ECO:0007669"/>
    <property type="project" value="UniProtKB-KW"/>
</dbReference>
<proteinExistence type="inferred from homology"/>
<comment type="similarity">
    <text evidence="1">Belongs to the ABC transporter superfamily.</text>
</comment>
<reference evidence="6" key="2">
    <citation type="submission" date="2021-01" db="EMBL/GenBank/DDBJ databases">
        <authorList>
            <person name="Hahn C.R."/>
            <person name="Youssef N.H."/>
            <person name="Elshahed M."/>
        </authorList>
    </citation>
    <scope>NUCLEOTIDE SEQUENCE</scope>
    <source>
        <strain evidence="6">Zod_Metabat.24</strain>
    </source>
</reference>
<dbReference type="SMART" id="SM00382">
    <property type="entry name" value="AAA"/>
    <property type="match status" value="1"/>
</dbReference>
<dbReference type="InterPro" id="IPR050153">
    <property type="entry name" value="Metal_Ion_Import_ABC"/>
</dbReference>
<dbReference type="InterPro" id="IPR003439">
    <property type="entry name" value="ABC_transporter-like_ATP-bd"/>
</dbReference>
<dbReference type="CDD" id="cd03235">
    <property type="entry name" value="ABC_Metallic_Cations"/>
    <property type="match status" value="1"/>
</dbReference>
<evidence type="ECO:0000259" key="5">
    <source>
        <dbReference type="PROSITE" id="PS50893"/>
    </source>
</evidence>
<dbReference type="PANTHER" id="PTHR42734">
    <property type="entry name" value="METAL TRANSPORT SYSTEM ATP-BINDING PROTEIN TM_0124-RELATED"/>
    <property type="match status" value="1"/>
</dbReference>
<evidence type="ECO:0000256" key="4">
    <source>
        <dbReference type="ARBA" id="ARBA00022840"/>
    </source>
</evidence>
<keyword evidence="2" id="KW-0813">Transport</keyword>
<dbReference type="EMBL" id="JAFGIX010000086">
    <property type="protein sequence ID" value="MBN1574686.1"/>
    <property type="molecule type" value="Genomic_DNA"/>
</dbReference>
<gene>
    <name evidence="6" type="ORF">JW984_15925</name>
</gene>
<dbReference type="PROSITE" id="PS50893">
    <property type="entry name" value="ABC_TRANSPORTER_2"/>
    <property type="match status" value="1"/>
</dbReference>